<dbReference type="VEuPathDB" id="PiroplasmaDB:BEWA_043600"/>
<dbReference type="STRING" id="1537102.L1LGC5"/>
<dbReference type="EMBL" id="ACOU01000002">
    <property type="protein sequence ID" value="EKX74319.1"/>
    <property type="molecule type" value="Genomic_DNA"/>
</dbReference>
<proteinExistence type="predicted"/>
<evidence type="ECO:0000313" key="4">
    <source>
        <dbReference type="EMBL" id="EKX74319.1"/>
    </source>
</evidence>
<evidence type="ECO:0000256" key="2">
    <source>
        <dbReference type="SAM" id="MobiDB-lite"/>
    </source>
</evidence>
<gene>
    <name evidence="4" type="ORF">BEWA_043600</name>
</gene>
<dbReference type="OrthoDB" id="10261999at2759"/>
<dbReference type="GO" id="GO:0008270">
    <property type="term" value="F:zinc ion binding"/>
    <property type="evidence" value="ECO:0007669"/>
    <property type="project" value="UniProtKB-KW"/>
</dbReference>
<evidence type="ECO:0000256" key="1">
    <source>
        <dbReference type="PROSITE-ProRule" id="PRU00175"/>
    </source>
</evidence>
<dbReference type="PANTHER" id="PTHR22996:SF0">
    <property type="entry name" value="RE60872P-RELATED"/>
    <property type="match status" value="1"/>
</dbReference>
<reference evidence="4 5" key="1">
    <citation type="journal article" date="2012" name="BMC Genomics">
        <title>Comparative genomic analysis and phylogenetic position of Theileria equi.</title>
        <authorList>
            <person name="Kappmeyer L.S."/>
            <person name="Thiagarajan M."/>
            <person name="Herndon D.R."/>
            <person name="Ramsay J.D."/>
            <person name="Caler E."/>
            <person name="Djikeng A."/>
            <person name="Gillespie J.J."/>
            <person name="Lau A.O."/>
            <person name="Roalson E.H."/>
            <person name="Silva J.C."/>
            <person name="Silva M.G."/>
            <person name="Suarez C.E."/>
            <person name="Ueti M.W."/>
            <person name="Nene V.M."/>
            <person name="Mealey R.H."/>
            <person name="Knowles D.P."/>
            <person name="Brayton K.A."/>
        </authorList>
    </citation>
    <scope>NUCLEOTIDE SEQUENCE [LARGE SCALE GENOMIC DNA]</scope>
    <source>
        <strain evidence="4 5">WA</strain>
    </source>
</reference>
<dbReference type="Gene3D" id="3.30.40.10">
    <property type="entry name" value="Zinc/RING finger domain, C3HC4 (zinc finger)"/>
    <property type="match status" value="1"/>
</dbReference>
<dbReference type="Proteomes" id="UP000031512">
    <property type="component" value="Unassembled WGS sequence"/>
</dbReference>
<dbReference type="PROSITE" id="PS50089">
    <property type="entry name" value="ZF_RING_2"/>
    <property type="match status" value="1"/>
</dbReference>
<dbReference type="InterPro" id="IPR013083">
    <property type="entry name" value="Znf_RING/FYVE/PHD"/>
</dbReference>
<dbReference type="KEGG" id="beq:BEWA_043600"/>
<keyword evidence="1" id="KW-0479">Metal-binding</keyword>
<feature type="compositionally biased region" description="Basic and acidic residues" evidence="2">
    <location>
        <begin position="1"/>
        <end position="10"/>
    </location>
</feature>
<dbReference type="GO" id="GO:0016567">
    <property type="term" value="P:protein ubiquitination"/>
    <property type="evidence" value="ECO:0007669"/>
    <property type="project" value="TreeGrafter"/>
</dbReference>
<dbReference type="RefSeq" id="XP_004833771.1">
    <property type="nucleotide sequence ID" value="XM_004833714.1"/>
</dbReference>
<dbReference type="GO" id="GO:0061630">
    <property type="term" value="F:ubiquitin protein ligase activity"/>
    <property type="evidence" value="ECO:0007669"/>
    <property type="project" value="UniProtKB-EC"/>
</dbReference>
<dbReference type="AlphaFoldDB" id="L1LGC5"/>
<evidence type="ECO:0000313" key="5">
    <source>
        <dbReference type="Proteomes" id="UP000031512"/>
    </source>
</evidence>
<keyword evidence="5" id="KW-1185">Reference proteome</keyword>
<accession>L1LGC5</accession>
<organism evidence="4 5">
    <name type="scientific">Theileria equi strain WA</name>
    <dbReference type="NCBI Taxonomy" id="1537102"/>
    <lineage>
        <taxon>Eukaryota</taxon>
        <taxon>Sar</taxon>
        <taxon>Alveolata</taxon>
        <taxon>Apicomplexa</taxon>
        <taxon>Aconoidasida</taxon>
        <taxon>Piroplasmida</taxon>
        <taxon>Theileriidae</taxon>
        <taxon>Theileria</taxon>
    </lineage>
</organism>
<dbReference type="InterPro" id="IPR045194">
    <property type="entry name" value="MGRN1/RNF157-like"/>
</dbReference>
<feature type="domain" description="RING-type" evidence="3">
    <location>
        <begin position="235"/>
        <end position="274"/>
    </location>
</feature>
<dbReference type="PANTHER" id="PTHR22996">
    <property type="entry name" value="MAHOGUNIN"/>
    <property type="match status" value="1"/>
</dbReference>
<dbReference type="Pfam" id="PF13920">
    <property type="entry name" value="zf-C3HC4_3"/>
    <property type="match status" value="1"/>
</dbReference>
<dbReference type="InterPro" id="IPR001841">
    <property type="entry name" value="Znf_RING"/>
</dbReference>
<sequence>MGNALKRDDISASNRRSSQRRIPEIEQQIIHTFSSQSAPSVEQTTVNHRFIPNLSVKGLQCSKSTINFKPDSLSVQPVDNQFLISFRYDAEEEYTVTFRFGQCHEGLKNGVPCFSKPSYKTPPIKLDVGNDVFFRMEVKYLKDMKGCTLESCSFTEERKYVPILIVLESLKKDFSYYIMSGLKFDDIADVWNIIITKRRIVQGDYGYQIQEVYGLTQSKFNRSDEIAENGETKRCAICLDTWSDTILIPCRHLCLCFSCANKLQGDYGKCPMCRTPVSRIVHIY</sequence>
<keyword evidence="1" id="KW-0862">Zinc</keyword>
<dbReference type="eggNOG" id="KOG4265">
    <property type="taxonomic scope" value="Eukaryota"/>
</dbReference>
<dbReference type="GeneID" id="15807767"/>
<evidence type="ECO:0000259" key="3">
    <source>
        <dbReference type="PROSITE" id="PS50089"/>
    </source>
</evidence>
<feature type="region of interest" description="Disordered" evidence="2">
    <location>
        <begin position="1"/>
        <end position="21"/>
    </location>
</feature>
<dbReference type="SUPFAM" id="SSF57850">
    <property type="entry name" value="RING/U-box"/>
    <property type="match status" value="1"/>
</dbReference>
<keyword evidence="1" id="KW-0863">Zinc-finger</keyword>
<name>L1LGC5_THEEQ</name>
<comment type="caution">
    <text evidence="4">The sequence shown here is derived from an EMBL/GenBank/DDBJ whole genome shotgun (WGS) entry which is preliminary data.</text>
</comment>
<dbReference type="SMART" id="SM00184">
    <property type="entry name" value="RING"/>
    <property type="match status" value="1"/>
</dbReference>
<protein>
    <recommendedName>
        <fullName evidence="3">RING-type domain-containing protein</fullName>
    </recommendedName>
</protein>